<organism evidence="1 2">
    <name type="scientific">Gracilibacillus ureilyticus</name>
    <dbReference type="NCBI Taxonomy" id="531814"/>
    <lineage>
        <taxon>Bacteria</taxon>
        <taxon>Bacillati</taxon>
        <taxon>Bacillota</taxon>
        <taxon>Bacilli</taxon>
        <taxon>Bacillales</taxon>
        <taxon>Bacillaceae</taxon>
        <taxon>Gracilibacillus</taxon>
    </lineage>
</organism>
<dbReference type="InterPro" id="IPR009920">
    <property type="entry name" value="HEPPP_synth_su1"/>
</dbReference>
<keyword evidence="2" id="KW-1185">Reference proteome</keyword>
<dbReference type="Gene3D" id="1.20.120.1450">
    <property type="match status" value="1"/>
</dbReference>
<accession>A0A1H9LPH4</accession>
<protein>
    <submittedName>
        <fullName evidence="1">Heptaprenyl diphosphate synthase</fullName>
    </submittedName>
</protein>
<evidence type="ECO:0000313" key="1">
    <source>
        <dbReference type="EMBL" id="SER13412.1"/>
    </source>
</evidence>
<dbReference type="Pfam" id="PF07307">
    <property type="entry name" value="HEPPP_synt_1"/>
    <property type="match status" value="1"/>
</dbReference>
<sequence>MKSTQLFNYYKKLIHKNIKNDYLSANLEKPVVEEYKLFALDTITSQHLQKDNYIVSTMVVQMALNTHDQIFKTFPKSDNQIMKKQQLTVLAGDFYSGIYYHLLAKAKDISFVRILAKGINELTQQKAYVYYRDFEHSETFLAEYEKIETALLNKVAAYFKMEQGIDYLDKWIMYKKLKLEWSKFQNSETTFFHQLLLQNVIRDNSMISLEDVLLTMLNQTKKSIKNYHGELPPQFDVLKQDFQQEMRKNNFLHINSVLEEGLSK</sequence>
<dbReference type="GO" id="GO:0009234">
    <property type="term" value="P:menaquinone biosynthetic process"/>
    <property type="evidence" value="ECO:0007669"/>
    <property type="project" value="InterPro"/>
</dbReference>
<name>A0A1H9LPH4_9BACI</name>
<dbReference type="OrthoDB" id="2417886at2"/>
<evidence type="ECO:0000313" key="2">
    <source>
        <dbReference type="Proteomes" id="UP000199687"/>
    </source>
</evidence>
<reference evidence="1 2" key="1">
    <citation type="submission" date="2016-10" db="EMBL/GenBank/DDBJ databases">
        <authorList>
            <person name="de Groot N.N."/>
        </authorList>
    </citation>
    <scope>NUCLEOTIDE SEQUENCE [LARGE SCALE GENOMIC DNA]</scope>
    <source>
        <strain evidence="1 2">CGMCC 1.7727</strain>
    </source>
</reference>
<proteinExistence type="predicted"/>
<dbReference type="STRING" id="531814.SAMN04487944_101348"/>
<dbReference type="RefSeq" id="WP_089738345.1">
    <property type="nucleotide sequence ID" value="NZ_FOGL01000001.1"/>
</dbReference>
<dbReference type="EMBL" id="FOGL01000001">
    <property type="protein sequence ID" value="SER13412.1"/>
    <property type="molecule type" value="Genomic_DNA"/>
</dbReference>
<gene>
    <name evidence="1" type="ORF">SAMN04487944_101348</name>
</gene>
<dbReference type="AlphaFoldDB" id="A0A1H9LPH4"/>
<dbReference type="Proteomes" id="UP000199687">
    <property type="component" value="Unassembled WGS sequence"/>
</dbReference>